<dbReference type="PANTHER" id="PTHR23291:SF115">
    <property type="entry name" value="MODULATOR OF FTSH PROTEASE YCCA"/>
    <property type="match status" value="1"/>
</dbReference>
<evidence type="ECO:0000313" key="7">
    <source>
        <dbReference type="EMBL" id="RDU73350.1"/>
    </source>
</evidence>
<dbReference type="Pfam" id="PF01027">
    <property type="entry name" value="Bax1-I"/>
    <property type="match status" value="1"/>
</dbReference>
<organism evidence="7 8">
    <name type="scientific">Helicobacter aurati</name>
    <dbReference type="NCBI Taxonomy" id="137778"/>
    <lineage>
        <taxon>Bacteria</taxon>
        <taxon>Pseudomonadati</taxon>
        <taxon>Campylobacterota</taxon>
        <taxon>Epsilonproteobacteria</taxon>
        <taxon>Campylobacterales</taxon>
        <taxon>Helicobacteraceae</taxon>
        <taxon>Helicobacter</taxon>
    </lineage>
</organism>
<evidence type="ECO:0000256" key="6">
    <source>
        <dbReference type="RuleBase" id="RU004379"/>
    </source>
</evidence>
<dbReference type="RefSeq" id="WP_104762964.1">
    <property type="nucleotide sequence ID" value="NZ_FZPM01000012.1"/>
</dbReference>
<feature type="transmembrane region" description="Helical" evidence="6">
    <location>
        <begin position="174"/>
        <end position="192"/>
    </location>
</feature>
<proteinExistence type="inferred from homology"/>
<evidence type="ECO:0000256" key="2">
    <source>
        <dbReference type="ARBA" id="ARBA00022475"/>
    </source>
</evidence>
<feature type="transmembrane region" description="Helical" evidence="6">
    <location>
        <begin position="150"/>
        <end position="168"/>
    </location>
</feature>
<dbReference type="InterPro" id="IPR006214">
    <property type="entry name" value="Bax_inhibitor_1-related"/>
</dbReference>
<dbReference type="OrthoDB" id="9793828at2"/>
<protein>
    <submittedName>
        <fullName evidence="7">BAX inhibitor (BI)-1/YccA family protein</fullName>
    </submittedName>
</protein>
<dbReference type="CDD" id="cd10432">
    <property type="entry name" value="BI-1-like_bacterial"/>
    <property type="match status" value="1"/>
</dbReference>
<sequence length="233" mass="25716">MGIYDRNYTQNERENSEAFAREYAGDTALVNFVKTTYKFFAGSLLLATIGALVGLQNPTLVAEYKFPIFIVELALIFALGFVQNKPGINIAVFAAFSFISGLALVPLLAFVMIKNSAIVPQALAMTTIIFGIMSVFALKTSHDLGNMGKALFYSALVIFVFALLNVFFFKSPMLQFAIASFVVIVFSLYIAYDTQNIIRGRYDNPLVAAMALYLDVLNVFTALLQILGFTNRD</sequence>
<dbReference type="GO" id="GO:0005886">
    <property type="term" value="C:plasma membrane"/>
    <property type="evidence" value="ECO:0007669"/>
    <property type="project" value="UniProtKB-SubCell"/>
</dbReference>
<accession>A0A3D8J7W1</accession>
<evidence type="ECO:0000256" key="3">
    <source>
        <dbReference type="ARBA" id="ARBA00022692"/>
    </source>
</evidence>
<comment type="subcellular location">
    <subcellularLocation>
        <location evidence="1">Cell membrane</location>
        <topology evidence="1">Multi-pass membrane protein</topology>
    </subcellularLocation>
</comment>
<evidence type="ECO:0000256" key="1">
    <source>
        <dbReference type="ARBA" id="ARBA00004651"/>
    </source>
</evidence>
<dbReference type="Proteomes" id="UP000256424">
    <property type="component" value="Unassembled WGS sequence"/>
</dbReference>
<evidence type="ECO:0000256" key="5">
    <source>
        <dbReference type="ARBA" id="ARBA00023136"/>
    </source>
</evidence>
<feature type="transmembrane region" description="Helical" evidence="6">
    <location>
        <begin position="39"/>
        <end position="58"/>
    </location>
</feature>
<reference evidence="7 8" key="1">
    <citation type="submission" date="2018-04" db="EMBL/GenBank/DDBJ databases">
        <title>Novel Campyloabacter and Helicobacter Species and Strains.</title>
        <authorList>
            <person name="Mannion A.J."/>
            <person name="Shen Z."/>
            <person name="Fox J.G."/>
        </authorList>
    </citation>
    <scope>NUCLEOTIDE SEQUENCE [LARGE SCALE GENOMIC DNA]</scope>
    <source>
        <strain evidence="7 8">MIT 97-5075</strain>
    </source>
</reference>
<keyword evidence="3 6" id="KW-0812">Transmembrane</keyword>
<keyword evidence="8" id="KW-1185">Reference proteome</keyword>
<feature type="transmembrane region" description="Helical" evidence="6">
    <location>
        <begin position="118"/>
        <end position="138"/>
    </location>
</feature>
<name>A0A3D8J7W1_9HELI</name>
<keyword evidence="5 6" id="KW-0472">Membrane</keyword>
<comment type="caution">
    <text evidence="7">The sequence shown here is derived from an EMBL/GenBank/DDBJ whole genome shotgun (WGS) entry which is preliminary data.</text>
</comment>
<keyword evidence="4 6" id="KW-1133">Transmembrane helix</keyword>
<evidence type="ECO:0000313" key="8">
    <source>
        <dbReference type="Proteomes" id="UP000256424"/>
    </source>
</evidence>
<feature type="transmembrane region" description="Helical" evidence="6">
    <location>
        <begin position="204"/>
        <end position="227"/>
    </location>
</feature>
<keyword evidence="2" id="KW-1003">Cell membrane</keyword>
<evidence type="ECO:0000256" key="4">
    <source>
        <dbReference type="ARBA" id="ARBA00022989"/>
    </source>
</evidence>
<dbReference type="AlphaFoldDB" id="A0A3D8J7W1"/>
<comment type="similarity">
    <text evidence="6">Belongs to the BI1 family.</text>
</comment>
<feature type="transmembrane region" description="Helical" evidence="6">
    <location>
        <begin position="64"/>
        <end position="82"/>
    </location>
</feature>
<gene>
    <name evidence="7" type="ORF">CQA66_01400</name>
</gene>
<dbReference type="EMBL" id="NXLW01000002">
    <property type="protein sequence ID" value="RDU73350.1"/>
    <property type="molecule type" value="Genomic_DNA"/>
</dbReference>
<dbReference type="PANTHER" id="PTHR23291">
    <property type="entry name" value="BAX INHIBITOR-RELATED"/>
    <property type="match status" value="1"/>
</dbReference>
<feature type="transmembrane region" description="Helical" evidence="6">
    <location>
        <begin position="89"/>
        <end position="112"/>
    </location>
</feature>